<dbReference type="InterPro" id="IPR040364">
    <property type="entry name" value="TTC21A/TTC21B"/>
</dbReference>
<evidence type="ECO:0000313" key="3">
    <source>
        <dbReference type="Proteomes" id="UP000271162"/>
    </source>
</evidence>
<dbReference type="GO" id="GO:0035721">
    <property type="term" value="P:intraciliary retrograde transport"/>
    <property type="evidence" value="ECO:0007669"/>
    <property type="project" value="TreeGrafter"/>
</dbReference>
<evidence type="ECO:0000313" key="4">
    <source>
        <dbReference type="WBParaSite" id="NBR_0000414101-mRNA-1"/>
    </source>
</evidence>
<dbReference type="Gene3D" id="1.25.40.10">
    <property type="entry name" value="Tetratricopeptide repeat domain"/>
    <property type="match status" value="1"/>
</dbReference>
<dbReference type="GO" id="GO:0061512">
    <property type="term" value="P:protein localization to cilium"/>
    <property type="evidence" value="ECO:0007669"/>
    <property type="project" value="TreeGrafter"/>
</dbReference>
<sequence>MVIECYREALTYYETDIKVATILALANRYMNINRLAECKQMCEMALSIDRNNDEATLMVADMLYTNNDTDKAIVHFAQLLGKYPKLVLALSSKIWYE</sequence>
<dbReference type="GO" id="GO:0030991">
    <property type="term" value="C:intraciliary transport particle A"/>
    <property type="evidence" value="ECO:0007669"/>
    <property type="project" value="TreeGrafter"/>
</dbReference>
<organism evidence="4">
    <name type="scientific">Nippostrongylus brasiliensis</name>
    <name type="common">Rat hookworm</name>
    <dbReference type="NCBI Taxonomy" id="27835"/>
    <lineage>
        <taxon>Eukaryota</taxon>
        <taxon>Metazoa</taxon>
        <taxon>Ecdysozoa</taxon>
        <taxon>Nematoda</taxon>
        <taxon>Chromadorea</taxon>
        <taxon>Rhabditida</taxon>
        <taxon>Rhabditina</taxon>
        <taxon>Rhabditomorpha</taxon>
        <taxon>Strongyloidea</taxon>
        <taxon>Heligmosomidae</taxon>
        <taxon>Nippostrongylus</taxon>
    </lineage>
</organism>
<name>A0A0N4XNN9_NIPBR</name>
<dbReference type="GO" id="GO:0005929">
    <property type="term" value="C:cilium"/>
    <property type="evidence" value="ECO:0007669"/>
    <property type="project" value="GOC"/>
</dbReference>
<dbReference type="Proteomes" id="UP000271162">
    <property type="component" value="Unassembled WGS sequence"/>
</dbReference>
<dbReference type="SUPFAM" id="SSF48452">
    <property type="entry name" value="TPR-like"/>
    <property type="match status" value="1"/>
</dbReference>
<dbReference type="EMBL" id="UYSL01007201">
    <property type="protein sequence ID" value="VDL67731.1"/>
    <property type="molecule type" value="Genomic_DNA"/>
</dbReference>
<protein>
    <submittedName>
        <fullName evidence="4">TPR_REGION domain-containing protein</fullName>
    </submittedName>
</protein>
<feature type="domain" description="Tetratricopeptide repeat protein 21A/21B fifth ARM repeats" evidence="1">
    <location>
        <begin position="53"/>
        <end position="92"/>
    </location>
</feature>
<dbReference type="STRING" id="27835.A0A0N4XNN9"/>
<dbReference type="PANTHER" id="PTHR14699">
    <property type="entry name" value="STI2 PROTEIN-RELATED"/>
    <property type="match status" value="1"/>
</dbReference>
<dbReference type="AlphaFoldDB" id="A0A0N4XNN9"/>
<proteinExistence type="predicted"/>
<dbReference type="WBParaSite" id="NBR_0000414101-mRNA-1">
    <property type="protein sequence ID" value="NBR_0000414101-mRNA-1"/>
    <property type="gene ID" value="NBR_0000414101"/>
</dbReference>
<gene>
    <name evidence="2" type="ORF">NBR_LOCUS4142</name>
</gene>
<evidence type="ECO:0000313" key="2">
    <source>
        <dbReference type="EMBL" id="VDL67731.1"/>
    </source>
</evidence>
<keyword evidence="3" id="KW-1185">Reference proteome</keyword>
<dbReference type="InterPro" id="IPR056835">
    <property type="entry name" value="ARM_TT21_5th"/>
</dbReference>
<dbReference type="Pfam" id="PF25064">
    <property type="entry name" value="ARM_TT21_5th"/>
    <property type="match status" value="1"/>
</dbReference>
<reference evidence="4" key="1">
    <citation type="submission" date="2017-02" db="UniProtKB">
        <authorList>
            <consortium name="WormBaseParasite"/>
        </authorList>
    </citation>
    <scope>IDENTIFICATION</scope>
</reference>
<evidence type="ECO:0000259" key="1">
    <source>
        <dbReference type="Pfam" id="PF25064"/>
    </source>
</evidence>
<accession>A0A0N4XNN9</accession>
<dbReference type="InterPro" id="IPR011990">
    <property type="entry name" value="TPR-like_helical_dom_sf"/>
</dbReference>
<dbReference type="PANTHER" id="PTHR14699:SF0">
    <property type="entry name" value="TETRATRICOPEPTIDE REPEAT PROTEIN 21 HOMOLOG"/>
    <property type="match status" value="1"/>
</dbReference>
<reference evidence="2 3" key="2">
    <citation type="submission" date="2018-11" db="EMBL/GenBank/DDBJ databases">
        <authorList>
            <consortium name="Pathogen Informatics"/>
        </authorList>
    </citation>
    <scope>NUCLEOTIDE SEQUENCE [LARGE SCALE GENOMIC DNA]</scope>
</reference>